<evidence type="ECO:0000313" key="1">
    <source>
        <dbReference type="EMBL" id="KKM11134.1"/>
    </source>
</evidence>
<dbReference type="AlphaFoldDB" id="A0A0F9HC40"/>
<comment type="caution">
    <text evidence="1">The sequence shown here is derived from an EMBL/GenBank/DDBJ whole genome shotgun (WGS) entry which is preliminary data.</text>
</comment>
<dbReference type="EMBL" id="LAZR01015494">
    <property type="protein sequence ID" value="KKM11134.1"/>
    <property type="molecule type" value="Genomic_DNA"/>
</dbReference>
<protein>
    <submittedName>
        <fullName evidence="1">Uncharacterized protein</fullName>
    </submittedName>
</protein>
<proteinExistence type="predicted"/>
<reference evidence="1" key="1">
    <citation type="journal article" date="2015" name="Nature">
        <title>Complex archaea that bridge the gap between prokaryotes and eukaryotes.</title>
        <authorList>
            <person name="Spang A."/>
            <person name="Saw J.H."/>
            <person name="Jorgensen S.L."/>
            <person name="Zaremba-Niedzwiedzka K."/>
            <person name="Martijn J."/>
            <person name="Lind A.E."/>
            <person name="van Eijk R."/>
            <person name="Schleper C."/>
            <person name="Guy L."/>
            <person name="Ettema T.J."/>
        </authorList>
    </citation>
    <scope>NUCLEOTIDE SEQUENCE</scope>
</reference>
<sequence length="122" mass="14098">MELITLTKRPLKLMLRLNQKEAWELIQSLVGQMNHNDPNYERLESVGFKGANYFSISVEPDPIRYLTGGEINTLRFGLTSLINIPKMKDQTELDLELLRQPLLDTLNPIAEKLERIFTKKGE</sequence>
<gene>
    <name evidence="1" type="ORF">LCGC14_1721330</name>
</gene>
<organism evidence="1">
    <name type="scientific">marine sediment metagenome</name>
    <dbReference type="NCBI Taxonomy" id="412755"/>
    <lineage>
        <taxon>unclassified sequences</taxon>
        <taxon>metagenomes</taxon>
        <taxon>ecological metagenomes</taxon>
    </lineage>
</organism>
<accession>A0A0F9HC40</accession>
<name>A0A0F9HC40_9ZZZZ</name>